<evidence type="ECO:0000256" key="5">
    <source>
        <dbReference type="SAM" id="SignalP"/>
    </source>
</evidence>
<organism evidence="7 8">
    <name type="scientific">Biomphalaria glabrata</name>
    <name type="common">Bloodfluke planorb</name>
    <name type="synonym">Freshwater snail</name>
    <dbReference type="NCBI Taxonomy" id="6526"/>
    <lineage>
        <taxon>Eukaryota</taxon>
        <taxon>Metazoa</taxon>
        <taxon>Spiralia</taxon>
        <taxon>Lophotrochozoa</taxon>
        <taxon>Mollusca</taxon>
        <taxon>Gastropoda</taxon>
        <taxon>Heterobranchia</taxon>
        <taxon>Euthyneura</taxon>
        <taxon>Panpulmonata</taxon>
        <taxon>Hygrophila</taxon>
        <taxon>Lymnaeoidea</taxon>
        <taxon>Planorbidae</taxon>
        <taxon>Biomphalaria</taxon>
    </lineage>
</organism>
<dbReference type="SMART" id="SM00034">
    <property type="entry name" value="CLECT"/>
    <property type="match status" value="1"/>
</dbReference>
<feature type="chain" id="PRO_5040980693" evidence="5">
    <location>
        <begin position="22"/>
        <end position="214"/>
    </location>
</feature>
<dbReference type="OrthoDB" id="6049188at2759"/>
<evidence type="ECO:0000313" key="8">
    <source>
        <dbReference type="RefSeq" id="XP_013089833.2"/>
    </source>
</evidence>
<evidence type="ECO:0000256" key="1">
    <source>
        <dbReference type="ARBA" id="ARBA00004613"/>
    </source>
</evidence>
<dbReference type="Gene3D" id="3.10.100.10">
    <property type="entry name" value="Mannose-Binding Protein A, subunit A"/>
    <property type="match status" value="1"/>
</dbReference>
<evidence type="ECO:0000256" key="4">
    <source>
        <dbReference type="ARBA" id="ARBA00022734"/>
    </source>
</evidence>
<dbReference type="CDD" id="cd00037">
    <property type="entry name" value="CLECT"/>
    <property type="match status" value="1"/>
</dbReference>
<dbReference type="GO" id="GO:0030246">
    <property type="term" value="F:carbohydrate binding"/>
    <property type="evidence" value="ECO:0007669"/>
    <property type="project" value="UniProtKB-KW"/>
</dbReference>
<sequence length="214" mass="24244">MNSVWISRLLVFMSALPRVLCGADSNSLCKSNRPELDLQSVIDNLIQQQRKLCTYQCLTNEEKNSVKALKNQVENVTNLLFHPPLIYNNKKYVISKVTYQSSDEAMTYCTAFGGYLAEVDDKNEYAALQKFVVSTPGVDMVLIAGTDASKEGTWKFQRTLAPMPVLDWCAGQPDDRNVEDCMTLWKSYGTKMNDIGCDFRSADYRFMCELPKVN</sequence>
<proteinExistence type="predicted"/>
<keyword evidence="7" id="KW-1185">Reference proteome</keyword>
<feature type="signal peptide" evidence="5">
    <location>
        <begin position="1"/>
        <end position="21"/>
    </location>
</feature>
<dbReference type="InterPro" id="IPR016187">
    <property type="entry name" value="CTDL_fold"/>
</dbReference>
<dbReference type="SUPFAM" id="SSF56436">
    <property type="entry name" value="C-type lectin-like"/>
    <property type="match status" value="1"/>
</dbReference>
<accession>A0A9U8EJ74</accession>
<dbReference type="OMA" id="NDLNCTS"/>
<comment type="subcellular location">
    <subcellularLocation>
        <location evidence="1">Secreted</location>
    </subcellularLocation>
</comment>
<dbReference type="RefSeq" id="XP_013089833.2">
    <property type="nucleotide sequence ID" value="XM_013234379.2"/>
</dbReference>
<dbReference type="InterPro" id="IPR016186">
    <property type="entry name" value="C-type_lectin-like/link_sf"/>
</dbReference>
<dbReference type="PANTHER" id="PTHR22799:SF1">
    <property type="entry name" value="C-TYPE LECTIN DOMAIN FAMILY 11 MEMBER A"/>
    <property type="match status" value="1"/>
</dbReference>
<dbReference type="GO" id="GO:0008083">
    <property type="term" value="F:growth factor activity"/>
    <property type="evidence" value="ECO:0007669"/>
    <property type="project" value="TreeGrafter"/>
</dbReference>
<evidence type="ECO:0000313" key="7">
    <source>
        <dbReference type="Proteomes" id="UP001165740"/>
    </source>
</evidence>
<dbReference type="GeneID" id="106073749"/>
<dbReference type="KEGG" id="bgt:106073749"/>
<evidence type="ECO:0000256" key="3">
    <source>
        <dbReference type="ARBA" id="ARBA00022729"/>
    </source>
</evidence>
<dbReference type="InterPro" id="IPR001304">
    <property type="entry name" value="C-type_lectin-like"/>
</dbReference>
<dbReference type="GO" id="GO:0005615">
    <property type="term" value="C:extracellular space"/>
    <property type="evidence" value="ECO:0007669"/>
    <property type="project" value="TreeGrafter"/>
</dbReference>
<reference evidence="8" key="1">
    <citation type="submission" date="2025-08" db="UniProtKB">
        <authorList>
            <consortium name="RefSeq"/>
        </authorList>
    </citation>
    <scope>IDENTIFICATION</scope>
</reference>
<name>A0A9U8EJ74_BIOGL</name>
<dbReference type="PROSITE" id="PS50041">
    <property type="entry name" value="C_TYPE_LECTIN_2"/>
    <property type="match status" value="1"/>
</dbReference>
<evidence type="ECO:0000256" key="2">
    <source>
        <dbReference type="ARBA" id="ARBA00022525"/>
    </source>
</evidence>
<feature type="domain" description="C-type lectin" evidence="6">
    <location>
        <begin position="87"/>
        <end position="198"/>
    </location>
</feature>
<dbReference type="PANTHER" id="PTHR22799">
    <property type="entry name" value="TETRANECTIN-RELATED"/>
    <property type="match status" value="1"/>
</dbReference>
<keyword evidence="3 5" id="KW-0732">Signal</keyword>
<dbReference type="Pfam" id="PF00059">
    <property type="entry name" value="Lectin_C"/>
    <property type="match status" value="1"/>
</dbReference>
<dbReference type="AlphaFoldDB" id="A0A9U8EJ74"/>
<dbReference type="Proteomes" id="UP001165740">
    <property type="component" value="Chromosome 11"/>
</dbReference>
<gene>
    <name evidence="8" type="primary">LOC106073749</name>
</gene>
<dbReference type="InterPro" id="IPR051663">
    <property type="entry name" value="CLec_Tetranectin-domain"/>
</dbReference>
<keyword evidence="4" id="KW-0430">Lectin</keyword>
<keyword evidence="2" id="KW-0964">Secreted</keyword>
<protein>
    <submittedName>
        <fullName evidence="8">C-type lectin 37Db-like</fullName>
    </submittedName>
</protein>
<evidence type="ECO:0000259" key="6">
    <source>
        <dbReference type="PROSITE" id="PS50041"/>
    </source>
</evidence>